<dbReference type="AlphaFoldDB" id="A0A1V4HSK5"/>
<evidence type="ECO:0000313" key="2">
    <source>
        <dbReference type="Proteomes" id="UP000190626"/>
    </source>
</evidence>
<keyword evidence="2" id="KW-1185">Reference proteome</keyword>
<evidence type="ECO:0000313" key="1">
    <source>
        <dbReference type="EMBL" id="OPH61227.1"/>
    </source>
</evidence>
<dbReference type="Proteomes" id="UP000190626">
    <property type="component" value="Unassembled WGS sequence"/>
</dbReference>
<dbReference type="EMBL" id="MBTG01000002">
    <property type="protein sequence ID" value="OPH61227.1"/>
    <property type="molecule type" value="Genomic_DNA"/>
</dbReference>
<reference evidence="2" key="1">
    <citation type="submission" date="2016-07" db="EMBL/GenBank/DDBJ databases">
        <authorList>
            <person name="Florea S."/>
            <person name="Webb J.S."/>
            <person name="Jaromczyk J."/>
            <person name="Schardl C.L."/>
        </authorList>
    </citation>
    <scope>NUCLEOTIDE SEQUENCE [LARGE SCALE GENOMIC DNA]</scope>
    <source>
        <strain evidence="2">CY1</strain>
    </source>
</reference>
<accession>A0A1V4HSK5</accession>
<gene>
    <name evidence="1" type="ORF">BC351_14895</name>
</gene>
<protein>
    <submittedName>
        <fullName evidence="1">Uncharacterized protein</fullName>
    </submittedName>
</protein>
<proteinExistence type="predicted"/>
<organism evidence="1 2">
    <name type="scientific">Paenibacillus ferrarius</name>
    <dbReference type="NCBI Taxonomy" id="1469647"/>
    <lineage>
        <taxon>Bacteria</taxon>
        <taxon>Bacillati</taxon>
        <taxon>Bacillota</taxon>
        <taxon>Bacilli</taxon>
        <taxon>Bacillales</taxon>
        <taxon>Paenibacillaceae</taxon>
        <taxon>Paenibacillus</taxon>
    </lineage>
</organism>
<name>A0A1V4HSK5_9BACL</name>
<comment type="caution">
    <text evidence="1">The sequence shown here is derived from an EMBL/GenBank/DDBJ whole genome shotgun (WGS) entry which is preliminary data.</text>
</comment>
<sequence>MDGVSVGDEIQLDRIHYVLHLFETVLNKADPFLVPFATLDNVNSHVTSISSYSQEYKRSRSSGQQGHQWGMLTCFVH</sequence>